<sequence>MKTMATRKRCKLSRTSPEFENVIKRLLCVRTFHTRIGGDLTPGIINRGRPANAEQMGLQGNAKYFNIFPLGPLDSTGKNGHGQINLRNTEIHICLFIYNISLYRDIYVCCLYIYDIYLYHNSIIEAQLLYNKLYILKPCSMINFDMFMTYETITIIKIVSIFISLHIHFSCPFVIPSSCSSHP</sequence>
<evidence type="ECO:0008006" key="4">
    <source>
        <dbReference type="Google" id="ProtNLM"/>
    </source>
</evidence>
<name>A0A8C7CA64_NEOVI</name>
<evidence type="ECO:0000313" key="3">
    <source>
        <dbReference type="Proteomes" id="UP000694425"/>
    </source>
</evidence>
<keyword evidence="1" id="KW-1133">Transmembrane helix</keyword>
<dbReference type="Ensembl" id="ENSNVIT00000037505.1">
    <property type="protein sequence ID" value="ENSNVIP00000032354.1"/>
    <property type="gene ID" value="ENSNVIG00000024942.1"/>
</dbReference>
<keyword evidence="1" id="KW-0812">Transmembrane</keyword>
<dbReference type="Proteomes" id="UP000694425">
    <property type="component" value="Unplaced"/>
</dbReference>
<proteinExistence type="predicted"/>
<accession>A0A8C7CA64</accession>
<reference evidence="2" key="1">
    <citation type="submission" date="2025-08" db="UniProtKB">
        <authorList>
            <consortium name="Ensembl"/>
        </authorList>
    </citation>
    <scope>IDENTIFICATION</scope>
</reference>
<feature type="transmembrane region" description="Helical" evidence="1">
    <location>
        <begin position="155"/>
        <end position="175"/>
    </location>
</feature>
<reference evidence="2" key="2">
    <citation type="submission" date="2025-09" db="UniProtKB">
        <authorList>
            <consortium name="Ensembl"/>
        </authorList>
    </citation>
    <scope>IDENTIFICATION</scope>
</reference>
<evidence type="ECO:0000313" key="2">
    <source>
        <dbReference type="Ensembl" id="ENSNVIP00000032354.1"/>
    </source>
</evidence>
<dbReference type="GeneTree" id="ENSGT00390000004487"/>
<organism evidence="2 3">
    <name type="scientific">Neovison vison</name>
    <name type="common">American mink</name>
    <name type="synonym">Mustela vison</name>
    <dbReference type="NCBI Taxonomy" id="452646"/>
    <lineage>
        <taxon>Eukaryota</taxon>
        <taxon>Metazoa</taxon>
        <taxon>Chordata</taxon>
        <taxon>Craniata</taxon>
        <taxon>Vertebrata</taxon>
        <taxon>Euteleostomi</taxon>
        <taxon>Mammalia</taxon>
        <taxon>Eutheria</taxon>
        <taxon>Laurasiatheria</taxon>
        <taxon>Carnivora</taxon>
        <taxon>Caniformia</taxon>
        <taxon>Musteloidea</taxon>
        <taxon>Mustelidae</taxon>
        <taxon>Mustelinae</taxon>
        <taxon>Neogale</taxon>
    </lineage>
</organism>
<protein>
    <recommendedName>
        <fullName evidence="4">AP20 region protein 1</fullName>
    </recommendedName>
</protein>
<keyword evidence="1" id="KW-0472">Membrane</keyword>
<evidence type="ECO:0000256" key="1">
    <source>
        <dbReference type="SAM" id="Phobius"/>
    </source>
</evidence>
<keyword evidence="3" id="KW-1185">Reference proteome</keyword>
<dbReference type="AlphaFoldDB" id="A0A8C7CA64"/>